<name>A0A8S1MVV8_PARPR</name>
<dbReference type="Proteomes" id="UP000688137">
    <property type="component" value="Unassembled WGS sequence"/>
</dbReference>
<organism evidence="13 14">
    <name type="scientific">Paramecium primaurelia</name>
    <dbReference type="NCBI Taxonomy" id="5886"/>
    <lineage>
        <taxon>Eukaryota</taxon>
        <taxon>Sar</taxon>
        <taxon>Alveolata</taxon>
        <taxon>Ciliophora</taxon>
        <taxon>Intramacronucleata</taxon>
        <taxon>Oligohymenophorea</taxon>
        <taxon>Peniculida</taxon>
        <taxon>Parameciidae</taxon>
        <taxon>Paramecium</taxon>
    </lineage>
</organism>
<dbReference type="GO" id="GO:0006260">
    <property type="term" value="P:DNA replication"/>
    <property type="evidence" value="ECO:0007669"/>
    <property type="project" value="UniProtKB-KW"/>
</dbReference>
<feature type="compositionally biased region" description="Acidic residues" evidence="11">
    <location>
        <begin position="368"/>
        <end position="379"/>
    </location>
</feature>
<evidence type="ECO:0000256" key="2">
    <source>
        <dbReference type="ARBA" id="ARBA00004286"/>
    </source>
</evidence>
<dbReference type="CDD" id="cd13231">
    <property type="entry name" value="PH2_SSRP1-like"/>
    <property type="match status" value="1"/>
</dbReference>
<keyword evidence="6" id="KW-0227">DNA damage</keyword>
<dbReference type="Pfam" id="PF21103">
    <property type="entry name" value="PH1_SSRP1-like"/>
    <property type="match status" value="1"/>
</dbReference>
<dbReference type="CDD" id="cd13230">
    <property type="entry name" value="PH1_SSRP1-like"/>
    <property type="match status" value="1"/>
</dbReference>
<dbReference type="AlphaFoldDB" id="A0A8S1MVV8"/>
<keyword evidence="14" id="KW-1185">Reference proteome</keyword>
<dbReference type="InterPro" id="IPR048993">
    <property type="entry name" value="SSRP1-like_PH1"/>
</dbReference>
<dbReference type="PANTHER" id="PTHR45849:SF1">
    <property type="entry name" value="FACT COMPLEX SUBUNIT SSRP1"/>
    <property type="match status" value="1"/>
</dbReference>
<sequence length="430" mass="49709">MSDQCTKGINWGSVSVDDKNLTLKYNSSNIIKLPLKKVVNSNTQKNDIVLQLTTEECGENDDMLCEVRFFIPPQEQKVKQEKKKQGEDSDQEKLDEEEEEEEEPTFQQKLQNEILVKAKIGQSSADSILTIHDVPLIVPRGRYTMDFFKKDIRFHGNTYQFTTDYKGISRFFLLPMPDEINLSLVIGLEHPFKQGQTAYNYLVMQFKKDYENQIKLKYQRQQLDEIGWKEIKEEYSGPLYDTVCELLSEITGIKVVTPKNFKTKNGLCCLRCSVGPHSGFLFPLEKSLIYLQKPVLHIKHEEIKEVIFQRIGSTNLNKFFDVKVVYKNSNQLFSSIEKDELDNLTQYLSTKKIAVRKLQEELPRVQLDESDEDDDDDDDSRNKKKKANADLNNLDSDEDDDDFQEGDVEQQSEGSDDDSNDSGSNSRKKK</sequence>
<comment type="subcellular location">
    <subcellularLocation>
        <location evidence="2">Chromosome</location>
    </subcellularLocation>
    <subcellularLocation>
        <location evidence="1">Nucleus</location>
    </subcellularLocation>
</comment>
<evidence type="ECO:0000313" key="13">
    <source>
        <dbReference type="EMBL" id="CAD8084488.1"/>
    </source>
</evidence>
<comment type="similarity">
    <text evidence="3">Belongs to the SSRP1 family.</text>
</comment>
<feature type="compositionally biased region" description="Low complexity" evidence="11">
    <location>
        <begin position="421"/>
        <end position="430"/>
    </location>
</feature>
<protein>
    <recommendedName>
        <fullName evidence="12">Histone chaperone RTT106/FACT complex subunit SPT16-like middle domain-containing protein</fullName>
    </recommendedName>
</protein>
<dbReference type="FunFam" id="2.30.29.30:FF:000098">
    <property type="entry name" value="Fact complex subunit ssrp1"/>
    <property type="match status" value="1"/>
</dbReference>
<evidence type="ECO:0000256" key="5">
    <source>
        <dbReference type="ARBA" id="ARBA00022705"/>
    </source>
</evidence>
<evidence type="ECO:0000256" key="8">
    <source>
        <dbReference type="ARBA" id="ARBA00023163"/>
    </source>
</evidence>
<dbReference type="Pfam" id="PF08512">
    <property type="entry name" value="Rttp106-like_middle"/>
    <property type="match status" value="1"/>
</dbReference>
<dbReference type="Pfam" id="PF03531">
    <property type="entry name" value="SSrecog"/>
    <property type="match status" value="1"/>
</dbReference>
<evidence type="ECO:0000256" key="9">
    <source>
        <dbReference type="ARBA" id="ARBA00023204"/>
    </source>
</evidence>
<feature type="compositionally biased region" description="Acidic residues" evidence="11">
    <location>
        <begin position="395"/>
        <end position="420"/>
    </location>
</feature>
<dbReference type="FunFam" id="2.30.29.150:FF:000001">
    <property type="entry name" value="Fact complex subunit ssrp1"/>
    <property type="match status" value="1"/>
</dbReference>
<feature type="compositionally biased region" description="Acidic residues" evidence="11">
    <location>
        <begin position="88"/>
        <end position="104"/>
    </location>
</feature>
<keyword evidence="8" id="KW-0804">Transcription</keyword>
<evidence type="ECO:0000256" key="11">
    <source>
        <dbReference type="SAM" id="MobiDB-lite"/>
    </source>
</evidence>
<keyword evidence="5" id="KW-0235">DNA replication</keyword>
<reference evidence="13" key="1">
    <citation type="submission" date="2021-01" db="EMBL/GenBank/DDBJ databases">
        <authorList>
            <consortium name="Genoscope - CEA"/>
            <person name="William W."/>
        </authorList>
    </citation>
    <scope>NUCLEOTIDE SEQUENCE</scope>
</reference>
<evidence type="ECO:0000256" key="3">
    <source>
        <dbReference type="ARBA" id="ARBA00010060"/>
    </source>
</evidence>
<dbReference type="GO" id="GO:0031491">
    <property type="term" value="F:nucleosome binding"/>
    <property type="evidence" value="ECO:0007669"/>
    <property type="project" value="TreeGrafter"/>
</dbReference>
<dbReference type="SMART" id="SM01287">
    <property type="entry name" value="Rtt106"/>
    <property type="match status" value="1"/>
</dbReference>
<evidence type="ECO:0000256" key="4">
    <source>
        <dbReference type="ARBA" id="ARBA00022454"/>
    </source>
</evidence>
<feature type="domain" description="Histone chaperone RTT106/FACT complex subunit SPT16-like middle" evidence="12">
    <location>
        <begin position="267"/>
        <end position="358"/>
    </location>
</feature>
<feature type="compositionally biased region" description="Basic and acidic residues" evidence="11">
    <location>
        <begin position="76"/>
        <end position="87"/>
    </location>
</feature>
<dbReference type="FunFam" id="2.30.29.220:FF:000004">
    <property type="entry name" value="FACT complex subunit SSRP1"/>
    <property type="match status" value="1"/>
</dbReference>
<dbReference type="OMA" id="CGENDDM"/>
<comment type="caution">
    <text evidence="13">The sequence shown here is derived from an EMBL/GenBank/DDBJ whole genome shotgun (WGS) entry which is preliminary data.</text>
</comment>
<proteinExistence type="inferred from homology"/>
<dbReference type="InterPro" id="IPR013719">
    <property type="entry name" value="RTT106/SPT16-like_middle_dom"/>
</dbReference>
<accession>A0A8S1MVV8</accession>
<evidence type="ECO:0000256" key="7">
    <source>
        <dbReference type="ARBA" id="ARBA00023015"/>
    </source>
</evidence>
<dbReference type="GO" id="GO:0006281">
    <property type="term" value="P:DNA repair"/>
    <property type="evidence" value="ECO:0007669"/>
    <property type="project" value="UniProtKB-KW"/>
</dbReference>
<dbReference type="GO" id="GO:0042393">
    <property type="term" value="F:histone binding"/>
    <property type="evidence" value="ECO:0007669"/>
    <property type="project" value="TreeGrafter"/>
</dbReference>
<evidence type="ECO:0000256" key="1">
    <source>
        <dbReference type="ARBA" id="ARBA00004123"/>
    </source>
</evidence>
<dbReference type="InterPro" id="IPR024954">
    <property type="entry name" value="SSRP1_DD"/>
</dbReference>
<dbReference type="GO" id="GO:0035101">
    <property type="term" value="C:FACT complex"/>
    <property type="evidence" value="ECO:0007669"/>
    <property type="project" value="TreeGrafter"/>
</dbReference>
<gene>
    <name evidence="13" type="ORF">PPRIM_AZ9-3.1.T0720109</name>
</gene>
<feature type="region of interest" description="Disordered" evidence="11">
    <location>
        <begin position="364"/>
        <end position="430"/>
    </location>
</feature>
<keyword evidence="7" id="KW-0805">Transcription regulation</keyword>
<keyword evidence="9" id="KW-0234">DNA repair</keyword>
<dbReference type="EMBL" id="CAJJDM010000075">
    <property type="protein sequence ID" value="CAD8084488.1"/>
    <property type="molecule type" value="Genomic_DNA"/>
</dbReference>
<keyword evidence="10" id="KW-0539">Nucleus</keyword>
<dbReference type="PANTHER" id="PTHR45849">
    <property type="entry name" value="FACT COMPLEX SUBUNIT SSRP1"/>
    <property type="match status" value="1"/>
</dbReference>
<keyword evidence="4" id="KW-0158">Chromosome</keyword>
<evidence type="ECO:0000259" key="12">
    <source>
        <dbReference type="SMART" id="SM01287"/>
    </source>
</evidence>
<dbReference type="InterPro" id="IPR050454">
    <property type="entry name" value="RTT106/SSRP1_HistChap/FACT"/>
</dbReference>
<evidence type="ECO:0000256" key="6">
    <source>
        <dbReference type="ARBA" id="ARBA00022763"/>
    </source>
</evidence>
<evidence type="ECO:0000313" key="14">
    <source>
        <dbReference type="Proteomes" id="UP000688137"/>
    </source>
</evidence>
<feature type="region of interest" description="Disordered" evidence="11">
    <location>
        <begin position="76"/>
        <end position="107"/>
    </location>
</feature>
<evidence type="ECO:0000256" key="10">
    <source>
        <dbReference type="ARBA" id="ARBA00023242"/>
    </source>
</evidence>